<keyword evidence="8" id="KW-1185">Reference proteome</keyword>
<dbReference type="SUPFAM" id="SSF81822">
    <property type="entry name" value="RuBisCo LSMT C-terminal, substrate-binding domain"/>
    <property type="match status" value="1"/>
</dbReference>
<dbReference type="Pfam" id="PF00856">
    <property type="entry name" value="SET"/>
    <property type="match status" value="1"/>
</dbReference>
<keyword evidence="3 4" id="KW-0949">S-adenosyl-L-methionine</keyword>
<dbReference type="EC" id="2.1.1.-" evidence="4"/>
<dbReference type="PANTHER" id="PTHR13271:SF34">
    <property type="entry name" value="N-LYSINE METHYLTRANSFERASE SETD6"/>
    <property type="match status" value="1"/>
</dbReference>
<keyword evidence="4" id="KW-0539">Nucleus</keyword>
<dbReference type="AlphaFoldDB" id="A0A9W4UFS9"/>
<keyword evidence="2 4" id="KW-0808">Transferase</keyword>
<dbReference type="PIRSF" id="PIRSF011771">
    <property type="entry name" value="RMS1_SET"/>
    <property type="match status" value="1"/>
</dbReference>
<dbReference type="InterPro" id="IPR046341">
    <property type="entry name" value="SET_dom_sf"/>
</dbReference>
<dbReference type="InterPro" id="IPR015353">
    <property type="entry name" value="Rubisco_LSMT_subst-bd"/>
</dbReference>
<dbReference type="PANTHER" id="PTHR13271">
    <property type="entry name" value="UNCHARACTERIZED PUTATIVE METHYLTRANSFERASE"/>
    <property type="match status" value="1"/>
</dbReference>
<dbReference type="EMBL" id="CAOQHR010000004">
    <property type="protein sequence ID" value="CAI6333508.1"/>
    <property type="molecule type" value="Genomic_DNA"/>
</dbReference>
<evidence type="ECO:0000256" key="3">
    <source>
        <dbReference type="ARBA" id="ARBA00022691"/>
    </source>
</evidence>
<dbReference type="GO" id="GO:0032259">
    <property type="term" value="P:methylation"/>
    <property type="evidence" value="ECO:0007669"/>
    <property type="project" value="UniProtKB-KW"/>
</dbReference>
<dbReference type="PROSITE" id="PS50280">
    <property type="entry name" value="SET"/>
    <property type="match status" value="1"/>
</dbReference>
<evidence type="ECO:0000313" key="8">
    <source>
        <dbReference type="Proteomes" id="UP001152607"/>
    </source>
</evidence>
<proteinExistence type="inferred from homology"/>
<dbReference type="GO" id="GO:0016279">
    <property type="term" value="F:protein-lysine N-methyltransferase activity"/>
    <property type="evidence" value="ECO:0007669"/>
    <property type="project" value="UniProtKB-UniRule"/>
</dbReference>
<evidence type="ECO:0000259" key="6">
    <source>
        <dbReference type="PROSITE" id="PS50280"/>
    </source>
</evidence>
<dbReference type="Gene3D" id="3.90.1420.10">
    <property type="entry name" value="Rubisco LSMT, substrate-binding domain"/>
    <property type="match status" value="1"/>
</dbReference>
<dbReference type="Gene3D" id="3.90.1410.10">
    <property type="entry name" value="set domain protein methyltransferase, domain 1"/>
    <property type="match status" value="1"/>
</dbReference>
<name>A0A9W4UFS9_9PLEO</name>
<evidence type="ECO:0000256" key="5">
    <source>
        <dbReference type="SAM" id="MobiDB-lite"/>
    </source>
</evidence>
<comment type="similarity">
    <text evidence="4">Belongs to the class V-like SAM-binding methyltransferase superfamily. Histone-lysine methyltransferase family. SETD6 subfamily.</text>
</comment>
<dbReference type="InterPro" id="IPR036464">
    <property type="entry name" value="Rubisco_LSMT_subst-bd_sf"/>
</dbReference>
<dbReference type="Pfam" id="PF09273">
    <property type="entry name" value="Rubis-subs-bind"/>
    <property type="match status" value="1"/>
</dbReference>
<gene>
    <name evidence="7" type="ORF">PDIGIT_LOCUS6549</name>
</gene>
<comment type="subcellular location">
    <subcellularLocation>
        <location evidence="4">Nucleus</location>
    </subcellularLocation>
</comment>
<dbReference type="InterPro" id="IPR050600">
    <property type="entry name" value="SETD3_SETD6_MTase"/>
</dbReference>
<feature type="region of interest" description="Disordered" evidence="5">
    <location>
        <begin position="445"/>
        <end position="472"/>
    </location>
</feature>
<dbReference type="FunFam" id="3.90.1410.10:FF:000007">
    <property type="entry name" value="Ribosomal lysine N-methyltransferase 4"/>
    <property type="match status" value="1"/>
</dbReference>
<protein>
    <recommendedName>
        <fullName evidence="4">Ribosomal lysine N-methyltransferase 4</fullName>
        <ecNumber evidence="4">2.1.1.-</ecNumber>
    </recommendedName>
</protein>
<organism evidence="7 8">
    <name type="scientific">Periconia digitata</name>
    <dbReference type="NCBI Taxonomy" id="1303443"/>
    <lineage>
        <taxon>Eukaryota</taxon>
        <taxon>Fungi</taxon>
        <taxon>Dikarya</taxon>
        <taxon>Ascomycota</taxon>
        <taxon>Pezizomycotina</taxon>
        <taxon>Dothideomycetes</taxon>
        <taxon>Pleosporomycetidae</taxon>
        <taxon>Pleosporales</taxon>
        <taxon>Massarineae</taxon>
        <taxon>Periconiaceae</taxon>
        <taxon>Periconia</taxon>
    </lineage>
</organism>
<comment type="function">
    <text evidence="4">S-adenosyl-L-methionine-dependent protein-lysine N-methyltransferase that monomethylates 60S ribosomal protein L42.</text>
</comment>
<keyword evidence="1 4" id="KW-0489">Methyltransferase</keyword>
<accession>A0A9W4UFS9</accession>
<dbReference type="InterPro" id="IPR011383">
    <property type="entry name" value="N-lys_methylase_SETD6"/>
</dbReference>
<dbReference type="InterPro" id="IPR001214">
    <property type="entry name" value="SET_dom"/>
</dbReference>
<evidence type="ECO:0000256" key="1">
    <source>
        <dbReference type="ARBA" id="ARBA00022603"/>
    </source>
</evidence>
<dbReference type="OrthoDB" id="341421at2759"/>
<evidence type="ECO:0000256" key="2">
    <source>
        <dbReference type="ARBA" id="ARBA00022679"/>
    </source>
</evidence>
<reference evidence="7" key="1">
    <citation type="submission" date="2023-01" db="EMBL/GenBank/DDBJ databases">
        <authorList>
            <person name="Van Ghelder C."/>
            <person name="Rancurel C."/>
        </authorList>
    </citation>
    <scope>NUCLEOTIDE SEQUENCE</scope>
    <source>
        <strain evidence="7">CNCM I-4278</strain>
    </source>
</reference>
<dbReference type="SUPFAM" id="SSF82199">
    <property type="entry name" value="SET domain"/>
    <property type="match status" value="1"/>
</dbReference>
<dbReference type="Proteomes" id="UP001152607">
    <property type="component" value="Unassembled WGS sequence"/>
</dbReference>
<evidence type="ECO:0000313" key="7">
    <source>
        <dbReference type="EMBL" id="CAI6333508.1"/>
    </source>
</evidence>
<comment type="caution">
    <text evidence="7">The sequence shown here is derived from an EMBL/GenBank/DDBJ whole genome shotgun (WGS) entry which is preliminary data.</text>
</comment>
<dbReference type="GO" id="GO:0005634">
    <property type="term" value="C:nucleus"/>
    <property type="evidence" value="ECO:0007669"/>
    <property type="project" value="UniProtKB-SubCell"/>
</dbReference>
<sequence length="472" mass="53056">MDPFDEASHAFLAWLRNTGAEVSNKIELKDLRNMQAGRGVVATQDIHEDEVLFRIPRSALLTVDNSILASEIPKATFDHLGPWLSLILVMLYEHVNGNTSNWAPYFNILPSELNTLMFWEADELAELQGSMVLQKIGRASADEQFTRELVPVIREFAGVFFSGDERAQEKAEQMGDAQHLMLMHKMASLIMAYAFDVEPANSSKIADEDGYVSEDEDAALPKGMVPMADMLNADADRNNALLFYEEDFLSMKATVPIKAGNEIFNDYGPLPRSDLLRRYGYVTDNYAQYDVVELSFDLVSALATQHNIFEQARLEYLDEQGVVDTGYDICASDPYTIQESMSPELIVLLETLLLPADEFEHLARKGKLPKPEKMGAKAAEMLLQLVKARTAQYATTLEEDVGSASDVNMEGEESLKERRFAMARAVRIGEKELLRKAELALEQFIRDKNTDSGANKRQAFEEEDRPGKKQRS</sequence>
<feature type="domain" description="SET" evidence="6">
    <location>
        <begin position="24"/>
        <end position="268"/>
    </location>
</feature>
<evidence type="ECO:0000256" key="4">
    <source>
        <dbReference type="PIRNR" id="PIRNR011771"/>
    </source>
</evidence>